<name>A0A5M6J021_9PROT</name>
<dbReference type="OrthoDB" id="9779623at2"/>
<dbReference type="PANTHER" id="PTHR43477">
    <property type="entry name" value="DIHYDROANTICAPSIN 7-DEHYDROGENASE"/>
    <property type="match status" value="1"/>
</dbReference>
<comment type="caution">
    <text evidence="3">The sequence shown here is derived from an EMBL/GenBank/DDBJ whole genome shotgun (WGS) entry which is preliminary data.</text>
</comment>
<dbReference type="PRINTS" id="PR00081">
    <property type="entry name" value="GDHRDH"/>
</dbReference>
<dbReference type="EMBL" id="VWPK01000006">
    <property type="protein sequence ID" value="KAA5613427.1"/>
    <property type="molecule type" value="Genomic_DNA"/>
</dbReference>
<evidence type="ECO:0000256" key="1">
    <source>
        <dbReference type="ARBA" id="ARBA00006484"/>
    </source>
</evidence>
<keyword evidence="4" id="KW-1185">Reference proteome</keyword>
<proteinExistence type="inferred from homology"/>
<dbReference type="Proteomes" id="UP000325255">
    <property type="component" value="Unassembled WGS sequence"/>
</dbReference>
<dbReference type="Gene3D" id="3.40.50.720">
    <property type="entry name" value="NAD(P)-binding Rossmann-like Domain"/>
    <property type="match status" value="1"/>
</dbReference>
<dbReference type="RefSeq" id="WP_150039538.1">
    <property type="nucleotide sequence ID" value="NZ_OW485601.1"/>
</dbReference>
<dbReference type="GO" id="GO:0016491">
    <property type="term" value="F:oxidoreductase activity"/>
    <property type="evidence" value="ECO:0007669"/>
    <property type="project" value="UniProtKB-KW"/>
</dbReference>
<reference evidence="3 4" key="1">
    <citation type="submission" date="2019-09" db="EMBL/GenBank/DDBJ databases">
        <title>Genome sequence of Rhodovastum atsumiense, a diverse member of the Acetobacteraceae family of non-sulfur purple photosynthetic bacteria.</title>
        <authorList>
            <person name="Meyer T."/>
            <person name="Kyndt J."/>
        </authorList>
    </citation>
    <scope>NUCLEOTIDE SEQUENCE [LARGE SCALE GENOMIC DNA]</scope>
    <source>
        <strain evidence="3 4">DSM 21279</strain>
    </source>
</reference>
<dbReference type="Pfam" id="PF13561">
    <property type="entry name" value="adh_short_C2"/>
    <property type="match status" value="1"/>
</dbReference>
<dbReference type="SUPFAM" id="SSF51735">
    <property type="entry name" value="NAD(P)-binding Rossmann-fold domains"/>
    <property type="match status" value="1"/>
</dbReference>
<protein>
    <submittedName>
        <fullName evidence="3">SDR family oxidoreductase</fullName>
    </submittedName>
</protein>
<gene>
    <name evidence="3" type="ORF">F1189_05045</name>
</gene>
<comment type="similarity">
    <text evidence="1">Belongs to the short-chain dehydrogenases/reductases (SDR) family.</text>
</comment>
<dbReference type="PANTHER" id="PTHR43477:SF1">
    <property type="entry name" value="DIHYDROANTICAPSIN 7-DEHYDROGENASE"/>
    <property type="match status" value="1"/>
</dbReference>
<accession>A0A5M6J021</accession>
<dbReference type="AlphaFoldDB" id="A0A5M6J021"/>
<keyword evidence="2" id="KW-0560">Oxidoreductase</keyword>
<dbReference type="InterPro" id="IPR036291">
    <property type="entry name" value="NAD(P)-bd_dom_sf"/>
</dbReference>
<dbReference type="InterPro" id="IPR051122">
    <property type="entry name" value="SDR_DHRS6-like"/>
</dbReference>
<dbReference type="CDD" id="cd05233">
    <property type="entry name" value="SDR_c"/>
    <property type="match status" value="1"/>
</dbReference>
<evidence type="ECO:0000313" key="4">
    <source>
        <dbReference type="Proteomes" id="UP000325255"/>
    </source>
</evidence>
<sequence length="228" mass="23484">MTAPPPRHALVTGASSGIGLAIAQRLLREGWAVTGLSRRPPDLVDPRFTHRAFDLLDGDIASLGDLRPDALVHAAGVLRVGRLGELDHAAGAAMWHLHVDVATRLADALAPHLPDGGRIVLIGSRVANGAPGRSQYAATKAALLGLARSWGAELAPRGITVNVVAPGATDTPMLHDPARAGVAPRRPPIGRFVQPEEIAALTAFLLSPEAGAITGQQIVVCGGASLST</sequence>
<evidence type="ECO:0000313" key="3">
    <source>
        <dbReference type="EMBL" id="KAA5613427.1"/>
    </source>
</evidence>
<evidence type="ECO:0000256" key="2">
    <source>
        <dbReference type="ARBA" id="ARBA00023002"/>
    </source>
</evidence>
<organism evidence="3 4">
    <name type="scientific">Rhodovastum atsumiense</name>
    <dbReference type="NCBI Taxonomy" id="504468"/>
    <lineage>
        <taxon>Bacteria</taxon>
        <taxon>Pseudomonadati</taxon>
        <taxon>Pseudomonadota</taxon>
        <taxon>Alphaproteobacteria</taxon>
        <taxon>Acetobacterales</taxon>
        <taxon>Acetobacteraceae</taxon>
        <taxon>Rhodovastum</taxon>
    </lineage>
</organism>
<dbReference type="InterPro" id="IPR002347">
    <property type="entry name" value="SDR_fam"/>
</dbReference>